<reference evidence="2" key="1">
    <citation type="submission" date="2013-08" db="EMBL/GenBank/DDBJ databases">
        <authorList>
            <person name="Mendez C."/>
            <person name="Richter M."/>
            <person name="Ferrer M."/>
            <person name="Sanchez J."/>
        </authorList>
    </citation>
    <scope>NUCLEOTIDE SEQUENCE</scope>
</reference>
<gene>
    <name evidence="2" type="ORF">B1B_19590</name>
</gene>
<feature type="domain" description="Zn-dependent metallo-hydrolase RNA specificity" evidence="1">
    <location>
        <begin position="35"/>
        <end position="93"/>
    </location>
</feature>
<dbReference type="PANTHER" id="PTHR11203">
    <property type="entry name" value="CLEAVAGE AND POLYADENYLATION SPECIFICITY FACTOR FAMILY MEMBER"/>
    <property type="match status" value="1"/>
</dbReference>
<proteinExistence type="predicted"/>
<protein>
    <submittedName>
        <fullName evidence="2">Beta-lactamase domain protein</fullName>
    </submittedName>
</protein>
<dbReference type="PANTHER" id="PTHR11203:SF37">
    <property type="entry name" value="INTEGRATOR COMPLEX SUBUNIT 11"/>
    <property type="match status" value="1"/>
</dbReference>
<reference evidence="2" key="2">
    <citation type="journal article" date="2014" name="ISME J.">
        <title>Microbial stratification in low pH oxic and suboxic macroscopic growths along an acid mine drainage.</title>
        <authorList>
            <person name="Mendez-Garcia C."/>
            <person name="Mesa V."/>
            <person name="Sprenger R.R."/>
            <person name="Richter M."/>
            <person name="Diez M.S."/>
            <person name="Solano J."/>
            <person name="Bargiela R."/>
            <person name="Golyshina O.V."/>
            <person name="Manteca A."/>
            <person name="Ramos J.L."/>
            <person name="Gallego J.R."/>
            <person name="Llorente I."/>
            <person name="Martins Dos Santos V.A."/>
            <person name="Jensen O.N."/>
            <person name="Pelaez A.I."/>
            <person name="Sanchez J."/>
            <person name="Ferrer M."/>
        </authorList>
    </citation>
    <scope>NUCLEOTIDE SEQUENCE</scope>
</reference>
<dbReference type="Pfam" id="PF07521">
    <property type="entry name" value="RMMBL"/>
    <property type="match status" value="1"/>
</dbReference>
<dbReference type="EMBL" id="AUZY01013162">
    <property type="protein sequence ID" value="EQD26393.1"/>
    <property type="molecule type" value="Genomic_DNA"/>
</dbReference>
<feature type="non-terminal residue" evidence="2">
    <location>
        <position position="1"/>
    </location>
</feature>
<dbReference type="InterPro" id="IPR050698">
    <property type="entry name" value="MBL"/>
</dbReference>
<dbReference type="InterPro" id="IPR011108">
    <property type="entry name" value="RMMBL"/>
</dbReference>
<dbReference type="InterPro" id="IPR036866">
    <property type="entry name" value="RibonucZ/Hydroxyglut_hydro"/>
</dbReference>
<sequence length="102" mass="11262">NDANSLVLVGYQAIGTIGRAIQEGAKEVEIDGHNVKVNMSVSLVHLSAHADRTQLEQIPKRISGLKQVFVVHGEMDRSESLKEYLSKSYETHIPKLGSRHSL</sequence>
<dbReference type="GO" id="GO:0004521">
    <property type="term" value="F:RNA endonuclease activity"/>
    <property type="evidence" value="ECO:0007669"/>
    <property type="project" value="TreeGrafter"/>
</dbReference>
<dbReference type="Gene3D" id="3.40.50.10890">
    <property type="match status" value="1"/>
</dbReference>
<organism evidence="2">
    <name type="scientific">mine drainage metagenome</name>
    <dbReference type="NCBI Taxonomy" id="410659"/>
    <lineage>
        <taxon>unclassified sequences</taxon>
        <taxon>metagenomes</taxon>
        <taxon>ecological metagenomes</taxon>
    </lineage>
</organism>
<dbReference type="SUPFAM" id="SSF56281">
    <property type="entry name" value="Metallo-hydrolase/oxidoreductase"/>
    <property type="match status" value="1"/>
</dbReference>
<dbReference type="AlphaFoldDB" id="T0Y053"/>
<name>T0Y053_9ZZZZ</name>
<accession>T0Y053</accession>
<evidence type="ECO:0000313" key="2">
    <source>
        <dbReference type="EMBL" id="EQD26393.1"/>
    </source>
</evidence>
<comment type="caution">
    <text evidence="2">The sequence shown here is derived from an EMBL/GenBank/DDBJ whole genome shotgun (WGS) entry which is preliminary data.</text>
</comment>
<evidence type="ECO:0000259" key="1">
    <source>
        <dbReference type="Pfam" id="PF07521"/>
    </source>
</evidence>